<dbReference type="AlphaFoldDB" id="A0A8J9W2Z8"/>
<sequence>MAPFWAAAGVTVLELALVLKAKIDRTFKALWQAGNLGTDFMEPIMEFAIPRLTERRAHYSLYGEAALVG</sequence>
<evidence type="ECO:0000256" key="1">
    <source>
        <dbReference type="SAM" id="SignalP"/>
    </source>
</evidence>
<accession>A0A8J9W2Z8</accession>
<organism evidence="2 3">
    <name type="scientific">Branchiostoma lanceolatum</name>
    <name type="common">Common lancelet</name>
    <name type="synonym">Amphioxus lanceolatum</name>
    <dbReference type="NCBI Taxonomy" id="7740"/>
    <lineage>
        <taxon>Eukaryota</taxon>
        <taxon>Metazoa</taxon>
        <taxon>Chordata</taxon>
        <taxon>Cephalochordata</taxon>
        <taxon>Leptocardii</taxon>
        <taxon>Amphioxiformes</taxon>
        <taxon>Branchiostomatidae</taxon>
        <taxon>Branchiostoma</taxon>
    </lineage>
</organism>
<name>A0A8J9W2Z8_BRALA</name>
<dbReference type="EMBL" id="OV696686">
    <property type="protein sequence ID" value="CAH1229988.1"/>
    <property type="molecule type" value="Genomic_DNA"/>
</dbReference>
<protein>
    <submittedName>
        <fullName evidence="2">Hypp271 protein</fullName>
    </submittedName>
</protein>
<reference evidence="2" key="1">
    <citation type="submission" date="2022-01" db="EMBL/GenBank/DDBJ databases">
        <authorList>
            <person name="Braso-Vives M."/>
        </authorList>
    </citation>
    <scope>NUCLEOTIDE SEQUENCE</scope>
</reference>
<feature type="chain" id="PRO_5035441037" evidence="1">
    <location>
        <begin position="22"/>
        <end position="69"/>
    </location>
</feature>
<keyword evidence="3" id="KW-1185">Reference proteome</keyword>
<gene>
    <name evidence="2" type="primary">Hypp271</name>
    <name evidence="2" type="ORF">BLAG_LOCUS952</name>
</gene>
<keyword evidence="1" id="KW-0732">Signal</keyword>
<evidence type="ECO:0000313" key="3">
    <source>
        <dbReference type="Proteomes" id="UP000838412"/>
    </source>
</evidence>
<evidence type="ECO:0000313" key="2">
    <source>
        <dbReference type="EMBL" id="CAH1229988.1"/>
    </source>
</evidence>
<dbReference type="Proteomes" id="UP000838412">
    <property type="component" value="Chromosome 1"/>
</dbReference>
<feature type="signal peptide" evidence="1">
    <location>
        <begin position="1"/>
        <end position="21"/>
    </location>
</feature>
<proteinExistence type="predicted"/>